<reference evidence="5" key="1">
    <citation type="submission" date="2025-08" db="UniProtKB">
        <authorList>
            <consortium name="RefSeq"/>
        </authorList>
    </citation>
    <scope>IDENTIFICATION</scope>
</reference>
<dbReference type="PANTHER" id="PTHR31150">
    <property type="entry name" value="EXPRESSED PROTEIN"/>
    <property type="match status" value="1"/>
</dbReference>
<gene>
    <name evidence="5" type="primary">LOC105049858</name>
</gene>
<dbReference type="PROSITE" id="PS50089">
    <property type="entry name" value="ZF_RING_2"/>
    <property type="match status" value="1"/>
</dbReference>
<protein>
    <submittedName>
        <fullName evidence="5">Uncharacterized protein LOC105049858</fullName>
    </submittedName>
</protein>
<evidence type="ECO:0000313" key="4">
    <source>
        <dbReference type="Proteomes" id="UP000504607"/>
    </source>
</evidence>
<accession>A0A8N4F053</accession>
<keyword evidence="1" id="KW-0862">Zinc</keyword>
<dbReference type="PANTHER" id="PTHR31150:SF32">
    <property type="entry name" value="RING_U-BOX SUPERFAMILY PROTEIN"/>
    <property type="match status" value="1"/>
</dbReference>
<dbReference type="AlphaFoldDB" id="A0A8N4F053"/>
<dbReference type="KEGG" id="egu:105049858"/>
<feature type="domain" description="RING-type" evidence="3">
    <location>
        <begin position="516"/>
        <end position="571"/>
    </location>
</feature>
<evidence type="ECO:0000256" key="1">
    <source>
        <dbReference type="PROSITE-ProRule" id="PRU00175"/>
    </source>
</evidence>
<dbReference type="GO" id="GO:0008270">
    <property type="term" value="F:zinc ion binding"/>
    <property type="evidence" value="ECO:0007669"/>
    <property type="project" value="UniProtKB-KW"/>
</dbReference>
<dbReference type="GeneID" id="105049858"/>
<organism evidence="4 5">
    <name type="scientific">Elaeis guineensis var. tenera</name>
    <name type="common">Oil palm</name>
    <dbReference type="NCBI Taxonomy" id="51953"/>
    <lineage>
        <taxon>Eukaryota</taxon>
        <taxon>Viridiplantae</taxon>
        <taxon>Streptophyta</taxon>
        <taxon>Embryophyta</taxon>
        <taxon>Tracheophyta</taxon>
        <taxon>Spermatophyta</taxon>
        <taxon>Magnoliopsida</taxon>
        <taxon>Liliopsida</taxon>
        <taxon>Arecaceae</taxon>
        <taxon>Arecoideae</taxon>
        <taxon>Cocoseae</taxon>
        <taxon>Elaeidinae</taxon>
        <taxon>Elaeis</taxon>
    </lineage>
</organism>
<dbReference type="OrthoDB" id="1059515at2759"/>
<dbReference type="InterPro" id="IPR001841">
    <property type="entry name" value="Znf_RING"/>
</dbReference>
<proteinExistence type="predicted"/>
<feature type="region of interest" description="Disordered" evidence="2">
    <location>
        <begin position="1"/>
        <end position="43"/>
    </location>
</feature>
<feature type="compositionally biased region" description="Polar residues" evidence="2">
    <location>
        <begin position="19"/>
        <end position="34"/>
    </location>
</feature>
<keyword evidence="4" id="KW-1185">Reference proteome</keyword>
<feature type="region of interest" description="Disordered" evidence="2">
    <location>
        <begin position="396"/>
        <end position="426"/>
    </location>
</feature>
<evidence type="ECO:0000256" key="2">
    <source>
        <dbReference type="SAM" id="MobiDB-lite"/>
    </source>
</evidence>
<keyword evidence="1" id="KW-0479">Metal-binding</keyword>
<keyword evidence="1" id="KW-0863">Zinc-finger</keyword>
<evidence type="ECO:0000313" key="5">
    <source>
        <dbReference type="RefSeq" id="XP_029122183.1"/>
    </source>
</evidence>
<dbReference type="RefSeq" id="XP_029122183.1">
    <property type="nucleotide sequence ID" value="XM_029266350.1"/>
</dbReference>
<feature type="compositionally biased region" description="Low complexity" evidence="2">
    <location>
        <begin position="313"/>
        <end position="338"/>
    </location>
</feature>
<name>A0A8N4F053_ELAGV</name>
<feature type="region of interest" description="Disordered" evidence="2">
    <location>
        <begin position="305"/>
        <end position="338"/>
    </location>
</feature>
<dbReference type="Proteomes" id="UP000504607">
    <property type="component" value="Chromosome 8"/>
</dbReference>
<evidence type="ECO:0000259" key="3">
    <source>
        <dbReference type="PROSITE" id="PS50089"/>
    </source>
</evidence>
<sequence length="579" mass="62469">MDDMVPGSQSRNRRRNEGGSISDSGQARSFSLPTTHEDFLNGSAGNTMAGLMQSQVAQNVENIILPTNTQSHHFGGNVPPGGYWGGFQNRRLQTPPEDTSRTLPSYSHGITISGNNTVGDRPWRSYLGVAGNVPMGFMSDTNTRRNAFQLAGSAGDHHHHWRECSVMSSLYQHWSYQNQVTDGGFLNASLGNYTLPGTWFNDRGGDEGGHSYQAIAPQLDAGLPEIGLGGNWIGGYQSHNNTTTTTTTNNNNNNLGVDNVHSHGIMVGDGGRASAQTAPYEDDNIAVDAVRGACEFDYWTAHGRRPLPPPPAAHASSSAPPIPSDSSPEPQEQEQSTEQGAVIYKCCYLRTFADQTVSDHGVQQDITKSSHDTWLPACAGQASANPTGQLSLAGIGNAAREDPGGSTSSSSTLPAEPIRLTPIRPSPSWAIPPHLASGHRDQAITIDGNDGPFFLFGRPLLPQRSAVLCAGSGKQLKRRHDQNEFIIPFDPQLPLQDARIKVDSRDDMPEMLGHKCELCNMDLALKPTGSRIDAVPVHVVLPCGHSYHNRCFEEAHGFVGRNEDPPCFRCSNGGAQRRN</sequence>